<dbReference type="EMBL" id="JADSJR010000007">
    <property type="protein sequence ID" value="MBG2914140.1"/>
    <property type="molecule type" value="Genomic_DNA"/>
</dbReference>
<dbReference type="InterPro" id="IPR036086">
    <property type="entry name" value="ParB/Sulfiredoxin_sf"/>
</dbReference>
<name>A0A8I0WQY7_9GAMM</name>
<gene>
    <name evidence="1" type="ORF">I4901_07155</name>
</gene>
<evidence type="ECO:0008006" key="3">
    <source>
        <dbReference type="Google" id="ProtNLM"/>
    </source>
</evidence>
<reference evidence="1" key="1">
    <citation type="submission" date="2020-11" db="EMBL/GenBank/DDBJ databases">
        <title>Enhanced detection system for hospital associated transmission using whole genome sequencing surveillance.</title>
        <authorList>
            <person name="Harrison L.H."/>
            <person name="Van Tyne D."/>
            <person name="Marsh J.W."/>
            <person name="Griffith M.P."/>
            <person name="Snyder D.J."/>
            <person name="Cooper V.S."/>
            <person name="Mustapha M."/>
        </authorList>
    </citation>
    <scope>NUCLEOTIDE SEQUENCE</scope>
    <source>
        <strain evidence="1">PR00070</strain>
    </source>
</reference>
<proteinExistence type="predicted"/>
<dbReference type="Proteomes" id="UP000612266">
    <property type="component" value="Unassembled WGS sequence"/>
</dbReference>
<accession>A0A8I0WQY7</accession>
<dbReference type="SUPFAM" id="SSF110849">
    <property type="entry name" value="ParB/Sulfiredoxin"/>
    <property type="match status" value="1"/>
</dbReference>
<dbReference type="RefSeq" id="WP_196563666.1">
    <property type="nucleotide sequence ID" value="NZ_JADSJR010000007.1"/>
</dbReference>
<dbReference type="AlphaFoldDB" id="A0A8I0WQY7"/>
<evidence type="ECO:0000313" key="1">
    <source>
        <dbReference type="EMBL" id="MBG2914140.1"/>
    </source>
</evidence>
<comment type="caution">
    <text evidence="1">The sequence shown here is derived from an EMBL/GenBank/DDBJ whole genome shotgun (WGS) entry which is preliminary data.</text>
</comment>
<evidence type="ECO:0000313" key="2">
    <source>
        <dbReference type="Proteomes" id="UP000612266"/>
    </source>
</evidence>
<organism evidence="1 2">
    <name type="scientific">Proteus terrae subsp. cibarius</name>
    <dbReference type="NCBI Taxonomy" id="626774"/>
    <lineage>
        <taxon>Bacteria</taxon>
        <taxon>Pseudomonadati</taxon>
        <taxon>Pseudomonadota</taxon>
        <taxon>Gammaproteobacteria</taxon>
        <taxon>Enterobacterales</taxon>
        <taxon>Morganellaceae</taxon>
        <taxon>Proteus</taxon>
    </lineage>
</organism>
<protein>
    <recommendedName>
        <fullName evidence="3">ParB/Sulfiredoxin domain-containing protein</fullName>
    </recommendedName>
</protein>
<sequence length="480" mass="56630">MNKNKFYNLIDSRFNEAKFIDSDIVYRSPNDLINKNRIDIPIKIKYIDSIIKNNNISYFRSIYRKTISYFSDDLFFEPGDSEKNSFQDFDNTFLELYNDIKEHGFLLEKGVIPLSQDGIVLDGAHRIAIAYLLGIDIPTIRLKIKSPNFGIDFFKRKGATQEEILNFIRINILYNKNLRVAIIWPYNNSRLEDIKKLYPAILHTENIDLNLNGVRNLCLLCYSEESWVGDYSNKWAGIKNKADFCYIQNKKTIFFIYETNSNQNDIYLKEKVRNLSDGSKNNIHTTDNIEETQYILNILLRKEASLLLNNLNLKVLSRIEKIIINKKIDKNKILITGSSVLSLLNIRNNNDIDILHDESIHIGDSSILGSHNKYNHLYVNDIKYLIADPFFHYNILGTKFIDLSNILFFKKNRNEQKDIIDIKLIKKHIDEDRKNIIYLKIKESINRKSRILYFRYRQYMVDFLKKTNLFNLAKKIIKKR</sequence>